<evidence type="ECO:0000313" key="1">
    <source>
        <dbReference type="EMBL" id="KAF3443248.1"/>
    </source>
</evidence>
<protein>
    <submittedName>
        <fullName evidence="1">Uncharacterized protein</fullName>
    </submittedName>
</protein>
<proteinExistence type="predicted"/>
<dbReference type="Proteomes" id="UP000796880">
    <property type="component" value="Unassembled WGS sequence"/>
</dbReference>
<comment type="caution">
    <text evidence="1">The sequence shown here is derived from an EMBL/GenBank/DDBJ whole genome shotgun (WGS) entry which is preliminary data.</text>
</comment>
<dbReference type="AlphaFoldDB" id="A0A8K0H090"/>
<dbReference type="EMBL" id="VOIH02000006">
    <property type="protein sequence ID" value="KAF3443248.1"/>
    <property type="molecule type" value="Genomic_DNA"/>
</dbReference>
<reference evidence="1" key="1">
    <citation type="submission" date="2020-03" db="EMBL/GenBank/DDBJ databases">
        <title>A high-quality chromosome-level genome assembly of a woody plant with both climbing and erect habits, Rhamnella rubrinervis.</title>
        <authorList>
            <person name="Lu Z."/>
            <person name="Yang Y."/>
            <person name="Zhu X."/>
            <person name="Sun Y."/>
        </authorList>
    </citation>
    <scope>NUCLEOTIDE SEQUENCE</scope>
    <source>
        <strain evidence="1">BYM</strain>
        <tissue evidence="1">Leaf</tissue>
    </source>
</reference>
<keyword evidence="2" id="KW-1185">Reference proteome</keyword>
<gene>
    <name evidence="1" type="ORF">FNV43_RR12930</name>
</gene>
<evidence type="ECO:0000313" key="2">
    <source>
        <dbReference type="Proteomes" id="UP000796880"/>
    </source>
</evidence>
<name>A0A8K0H090_9ROSA</name>
<organism evidence="1 2">
    <name type="scientific">Rhamnella rubrinervis</name>
    <dbReference type="NCBI Taxonomy" id="2594499"/>
    <lineage>
        <taxon>Eukaryota</taxon>
        <taxon>Viridiplantae</taxon>
        <taxon>Streptophyta</taxon>
        <taxon>Embryophyta</taxon>
        <taxon>Tracheophyta</taxon>
        <taxon>Spermatophyta</taxon>
        <taxon>Magnoliopsida</taxon>
        <taxon>eudicotyledons</taxon>
        <taxon>Gunneridae</taxon>
        <taxon>Pentapetalae</taxon>
        <taxon>rosids</taxon>
        <taxon>fabids</taxon>
        <taxon>Rosales</taxon>
        <taxon>Rhamnaceae</taxon>
        <taxon>rhamnoid group</taxon>
        <taxon>Rhamneae</taxon>
        <taxon>Rhamnella</taxon>
    </lineage>
</organism>
<sequence>MSALASFGSGFQSRARKFKDGFVIRICEEMLYQLENLVGNGWGLEIPSSNQGIPDSAPSSHRQGIRRGWSDLFSNEAGNEEGYPGPVANLII</sequence>
<accession>A0A8K0H090</accession>